<dbReference type="NCBIfam" id="TIGR00341">
    <property type="entry name" value="TIGR00341 family protein"/>
    <property type="match status" value="1"/>
</dbReference>
<dbReference type="Proteomes" id="UP000682005">
    <property type="component" value="Chromosome 2"/>
</dbReference>
<evidence type="ECO:0000313" key="4">
    <source>
        <dbReference type="Proteomes" id="UP000060345"/>
    </source>
</evidence>
<feature type="transmembrane region" description="Helical" evidence="1">
    <location>
        <begin position="233"/>
        <end position="251"/>
    </location>
</feature>
<dbReference type="PANTHER" id="PTHR20992">
    <property type="entry name" value="AT15442P-RELATED"/>
    <property type="match status" value="1"/>
</dbReference>
<dbReference type="EMBL" id="CP072369">
    <property type="protein sequence ID" value="QUB85992.1"/>
    <property type="molecule type" value="Genomic_DNA"/>
</dbReference>
<protein>
    <submittedName>
        <fullName evidence="3">TIGR00341 family protein</fullName>
    </submittedName>
</protein>
<feature type="transmembrane region" description="Helical" evidence="1">
    <location>
        <begin position="101"/>
        <end position="122"/>
    </location>
</feature>
<dbReference type="AlphaFoldDB" id="A0A0K1NMT9"/>
<keyword evidence="1" id="KW-0472">Membrane</keyword>
<organism evidence="2 4">
    <name type="scientific">Prevotella fusca JCM 17724</name>
    <dbReference type="NCBI Taxonomy" id="1236517"/>
    <lineage>
        <taxon>Bacteria</taxon>
        <taxon>Pseudomonadati</taxon>
        <taxon>Bacteroidota</taxon>
        <taxon>Bacteroidia</taxon>
        <taxon>Bacteroidales</taxon>
        <taxon>Prevotellaceae</taxon>
        <taxon>Prevotella</taxon>
    </lineage>
</organism>
<feature type="transmembrane region" description="Helical" evidence="1">
    <location>
        <begin position="161"/>
        <end position="183"/>
    </location>
</feature>
<reference evidence="2 4" key="1">
    <citation type="submission" date="2015-07" db="EMBL/GenBank/DDBJ databases">
        <authorList>
            <person name="Noorani M."/>
        </authorList>
    </citation>
    <scope>NUCLEOTIDE SEQUENCE [LARGE SCALE GENOMIC DNA]</scope>
    <source>
        <strain evidence="2 4">W1435</strain>
    </source>
</reference>
<dbReference type="KEGG" id="pfus:ADJ77_11370"/>
<evidence type="ECO:0000313" key="3">
    <source>
        <dbReference type="EMBL" id="QUB85992.1"/>
    </source>
</evidence>
<dbReference type="Pfam" id="PF04087">
    <property type="entry name" value="DUF389"/>
    <property type="match status" value="1"/>
</dbReference>
<dbReference type="InterPro" id="IPR005240">
    <property type="entry name" value="DUF389"/>
</dbReference>
<feature type="transmembrane region" description="Helical" evidence="1">
    <location>
        <begin position="42"/>
        <end position="60"/>
    </location>
</feature>
<dbReference type="RefSeq" id="WP_025078850.1">
    <property type="nucleotide sequence ID" value="NZ_BAKO01000027.1"/>
</dbReference>
<feature type="transmembrane region" description="Helical" evidence="1">
    <location>
        <begin position="189"/>
        <end position="212"/>
    </location>
</feature>
<proteinExistence type="predicted"/>
<accession>A0A0K1NMT9</accession>
<dbReference type="EMBL" id="CP012075">
    <property type="protein sequence ID" value="AKU70360.1"/>
    <property type="molecule type" value="Genomic_DNA"/>
</dbReference>
<dbReference type="Proteomes" id="UP000060345">
    <property type="component" value="Chromosome 2"/>
</dbReference>
<sequence>MQQNNNQTLWQVIKSYFNVLPDKGSEKEVVTQITDGINFQGANLWVLIFAIFIASLGLNVNSTAVIIGAMLISPLMGPIIGMGLAIGIADLSLFRQSMKNYLVSTFISVITAMLYFTVSPITEAQSELLARTSPTLYDVLIALFGGAAGILAISTKGKNNVLPGVAIATALMPPLCTAGYGLAVHNTSYFFGAFYLYFINTVFIAFTTCIGVRLLHFHRKKFVDLEQMKRVNYYIASILTITILPAGYMTWNILKQSVFENNVEKFITKELSYNGTNILSHEYDTEAKTLHIVAIGRPITTDSLMKAQLSMPDYQLEGYTLKIVQGINPDSIPIMQHKKRGMTTLGEKNTPEWQELVYKNDVLLKQLESYTHYSELSSSIKDELKAVCPTAKSLTLTKASESFLDTTLVKDYVIAIVKTSKNLPADNRKQLYNWLKVKVKADSLDLMIVTK</sequence>
<keyword evidence="5" id="KW-1185">Reference proteome</keyword>
<name>A0A0K1NMT9_9BACT</name>
<dbReference type="OrthoDB" id="9790659at2"/>
<dbReference type="PANTHER" id="PTHR20992:SF9">
    <property type="entry name" value="AT15442P-RELATED"/>
    <property type="match status" value="1"/>
</dbReference>
<evidence type="ECO:0000256" key="1">
    <source>
        <dbReference type="SAM" id="Phobius"/>
    </source>
</evidence>
<evidence type="ECO:0000313" key="2">
    <source>
        <dbReference type="EMBL" id="AKU70360.1"/>
    </source>
</evidence>
<evidence type="ECO:0000313" key="5">
    <source>
        <dbReference type="Proteomes" id="UP000682005"/>
    </source>
</evidence>
<reference evidence="3 5" key="2">
    <citation type="submission" date="2021-03" db="EMBL/GenBank/DDBJ databases">
        <title>Human Oral Microbial Genomes.</title>
        <authorList>
            <person name="Johnston C.D."/>
            <person name="Chen T."/>
            <person name="Dewhirst F.E."/>
        </authorList>
    </citation>
    <scope>NUCLEOTIDE SEQUENCE [LARGE SCALE GENOMIC DNA]</scope>
    <source>
        <strain evidence="3 5">W1435</strain>
    </source>
</reference>
<feature type="transmembrane region" description="Helical" evidence="1">
    <location>
        <begin position="134"/>
        <end position="154"/>
    </location>
</feature>
<gene>
    <name evidence="2" type="ORF">ADJ77_11370</name>
    <name evidence="3" type="ORF">J5A51_01635</name>
</gene>
<keyword evidence="1" id="KW-1133">Transmembrane helix</keyword>
<keyword evidence="1" id="KW-0812">Transmembrane</keyword>
<feature type="transmembrane region" description="Helical" evidence="1">
    <location>
        <begin position="66"/>
        <end position="89"/>
    </location>
</feature>
<dbReference type="eggNOG" id="COG1808">
    <property type="taxonomic scope" value="Bacteria"/>
</dbReference>